<dbReference type="EMBL" id="AHZP02003041">
    <property type="protein sequence ID" value="KYK62336.1"/>
    <property type="molecule type" value="Genomic_DNA"/>
</dbReference>
<protein>
    <submittedName>
        <fullName evidence="1">Uncharacterized protein</fullName>
    </submittedName>
</protein>
<evidence type="ECO:0000313" key="2">
    <source>
        <dbReference type="Proteomes" id="UP000075225"/>
    </source>
</evidence>
<evidence type="ECO:0000313" key="1">
    <source>
        <dbReference type="EMBL" id="KYK62336.1"/>
    </source>
</evidence>
<feature type="non-terminal residue" evidence="1">
    <location>
        <position position="77"/>
    </location>
</feature>
<organism evidence="1 2">
    <name type="scientific">Toxoplasma gondii TgCatPRC2</name>
    <dbReference type="NCBI Taxonomy" id="1130821"/>
    <lineage>
        <taxon>Eukaryota</taxon>
        <taxon>Sar</taxon>
        <taxon>Alveolata</taxon>
        <taxon>Apicomplexa</taxon>
        <taxon>Conoidasida</taxon>
        <taxon>Coccidia</taxon>
        <taxon>Eucoccidiorida</taxon>
        <taxon>Eimeriorina</taxon>
        <taxon>Sarcocystidae</taxon>
        <taxon>Toxoplasma</taxon>
    </lineage>
</organism>
<accession>A0A151GZ08</accession>
<dbReference type="VEuPathDB" id="ToxoDB:TGPRC2_307450"/>
<sequence>MPYIASYTTISVQVVSLNTHVTNIHSRGILCRLSSSQQPVGGSVVAVAGDLDLTGLLKSEPAIKNIVDNLFALHVCK</sequence>
<reference evidence="2" key="1">
    <citation type="submission" date="2016-03" db="EMBL/GenBank/DDBJ databases">
        <authorList>
            <person name="Sibley D."/>
            <person name="Venepally P."/>
            <person name="Karamycheva S."/>
            <person name="Hadjithomas M."/>
            <person name="Khan A."/>
            <person name="Brunk B."/>
            <person name="Roos D."/>
            <person name="Caler E."/>
            <person name="Lorenzi H."/>
        </authorList>
    </citation>
    <scope>NUCLEOTIDE SEQUENCE [LARGE SCALE GENOMIC DNA]</scope>
    <source>
        <strain evidence="2">TgCatPRC2</strain>
    </source>
</reference>
<gene>
    <name evidence="1" type="ORF">TGPRC2_307450</name>
</gene>
<comment type="caution">
    <text evidence="1">The sequence shown here is derived from an EMBL/GenBank/DDBJ whole genome shotgun (WGS) entry which is preliminary data.</text>
</comment>
<proteinExistence type="predicted"/>
<dbReference type="Proteomes" id="UP000075225">
    <property type="component" value="Unassembled WGS sequence"/>
</dbReference>
<name>A0A151GZ08_TOXGO</name>
<dbReference type="AlphaFoldDB" id="A0A151GZ08"/>